<dbReference type="PANTHER" id="PTHR30419">
    <property type="entry name" value="HTH-TYPE TRANSCRIPTIONAL REGULATOR YBHD"/>
    <property type="match status" value="1"/>
</dbReference>
<dbReference type="FunFam" id="1.10.10.10:FF:000001">
    <property type="entry name" value="LysR family transcriptional regulator"/>
    <property type="match status" value="1"/>
</dbReference>
<organism evidence="6 7">
    <name type="scientific">Achromobacter dolens</name>
    <dbReference type="NCBI Taxonomy" id="1287738"/>
    <lineage>
        <taxon>Bacteria</taxon>
        <taxon>Pseudomonadati</taxon>
        <taxon>Pseudomonadota</taxon>
        <taxon>Betaproteobacteria</taxon>
        <taxon>Burkholderiales</taxon>
        <taxon>Alcaligenaceae</taxon>
        <taxon>Achromobacter</taxon>
    </lineage>
</organism>
<dbReference type="Gene3D" id="3.40.190.290">
    <property type="match status" value="1"/>
</dbReference>
<dbReference type="EMBL" id="CADIKW010000001">
    <property type="protein sequence ID" value="CAB3831240.1"/>
    <property type="molecule type" value="Genomic_DNA"/>
</dbReference>
<dbReference type="Pfam" id="PF03466">
    <property type="entry name" value="LysR_substrate"/>
    <property type="match status" value="1"/>
</dbReference>
<accession>A0A6S7C5G0</accession>
<dbReference type="GO" id="GO:0003700">
    <property type="term" value="F:DNA-binding transcription factor activity"/>
    <property type="evidence" value="ECO:0007669"/>
    <property type="project" value="InterPro"/>
</dbReference>
<protein>
    <recommendedName>
        <fullName evidence="5">HTH lysR-type domain-containing protein</fullName>
    </recommendedName>
</protein>
<evidence type="ECO:0000256" key="1">
    <source>
        <dbReference type="ARBA" id="ARBA00009437"/>
    </source>
</evidence>
<dbReference type="SUPFAM" id="SSF46785">
    <property type="entry name" value="Winged helix' DNA-binding domain"/>
    <property type="match status" value="1"/>
</dbReference>
<sequence length="319" mass="34533">MNPQILQEMAVRYFLEVARCGSVSVAAERLDVAPSAVSRQIARLERELGTLLFERRSRGMALNAAGELLAAHAKRAHQDVERVAGEIMGLRGLRQGLVRVVCTEGFAHDFLPAAIAVFRRQYAGIRFSLDVCSQREVPVRVRDGTADIGVTLSLTSHHDVRVELRMPAPVRAVVAPDHPLAGRSEVSLAQLMAYPLALPDADSTLRQLIDISCSRQQLSCEPMFSSRSVDALVAFAGAGGGVAFCGELAIRYRLRAGQVVALPLRDREMNERHFEVQTLAGRVLPEAAKAFIASLRAQLQADGGAAPARWRESGAAPAP</sequence>
<keyword evidence="2" id="KW-0805">Transcription regulation</keyword>
<reference evidence="6 7" key="1">
    <citation type="submission" date="2020-04" db="EMBL/GenBank/DDBJ databases">
        <authorList>
            <person name="De Canck E."/>
        </authorList>
    </citation>
    <scope>NUCLEOTIDE SEQUENCE [LARGE SCALE GENOMIC DNA]</scope>
    <source>
        <strain evidence="6 7">LMG 26841</strain>
    </source>
</reference>
<name>A0A6S7C5G0_9BURK</name>
<proteinExistence type="inferred from homology"/>
<feature type="domain" description="HTH lysR-type" evidence="5">
    <location>
        <begin position="1"/>
        <end position="63"/>
    </location>
</feature>
<dbReference type="GO" id="GO:0003677">
    <property type="term" value="F:DNA binding"/>
    <property type="evidence" value="ECO:0007669"/>
    <property type="project" value="UniProtKB-KW"/>
</dbReference>
<dbReference type="InterPro" id="IPR036390">
    <property type="entry name" value="WH_DNA-bd_sf"/>
</dbReference>
<dbReference type="PRINTS" id="PR00039">
    <property type="entry name" value="HTHLYSR"/>
</dbReference>
<dbReference type="AlphaFoldDB" id="A0A6S7C5G0"/>
<keyword evidence="4" id="KW-0804">Transcription</keyword>
<keyword evidence="3" id="KW-0238">DNA-binding</keyword>
<evidence type="ECO:0000256" key="4">
    <source>
        <dbReference type="ARBA" id="ARBA00023163"/>
    </source>
</evidence>
<evidence type="ECO:0000256" key="3">
    <source>
        <dbReference type="ARBA" id="ARBA00023125"/>
    </source>
</evidence>
<dbReference type="PROSITE" id="PS50931">
    <property type="entry name" value="HTH_LYSR"/>
    <property type="match status" value="1"/>
</dbReference>
<dbReference type="Gene3D" id="1.10.10.10">
    <property type="entry name" value="Winged helix-like DNA-binding domain superfamily/Winged helix DNA-binding domain"/>
    <property type="match status" value="1"/>
</dbReference>
<keyword evidence="7" id="KW-1185">Reference proteome</keyword>
<evidence type="ECO:0000259" key="5">
    <source>
        <dbReference type="PROSITE" id="PS50931"/>
    </source>
</evidence>
<gene>
    <name evidence="6" type="ORF">LMG26841_00975</name>
</gene>
<evidence type="ECO:0000313" key="6">
    <source>
        <dbReference type="EMBL" id="CAB3831240.1"/>
    </source>
</evidence>
<dbReference type="InterPro" id="IPR000847">
    <property type="entry name" value="LysR_HTH_N"/>
</dbReference>
<dbReference type="GeneID" id="94354522"/>
<dbReference type="Proteomes" id="UP000494272">
    <property type="component" value="Unassembled WGS sequence"/>
</dbReference>
<dbReference type="InterPro" id="IPR005119">
    <property type="entry name" value="LysR_subst-bd"/>
</dbReference>
<comment type="similarity">
    <text evidence="1">Belongs to the LysR transcriptional regulatory family.</text>
</comment>
<dbReference type="Pfam" id="PF00126">
    <property type="entry name" value="HTH_1"/>
    <property type="match status" value="1"/>
</dbReference>
<evidence type="ECO:0000256" key="2">
    <source>
        <dbReference type="ARBA" id="ARBA00023015"/>
    </source>
</evidence>
<dbReference type="InterPro" id="IPR050950">
    <property type="entry name" value="HTH-type_LysR_regulators"/>
</dbReference>
<evidence type="ECO:0000313" key="7">
    <source>
        <dbReference type="Proteomes" id="UP000494272"/>
    </source>
</evidence>
<dbReference type="InterPro" id="IPR036388">
    <property type="entry name" value="WH-like_DNA-bd_sf"/>
</dbReference>
<dbReference type="RefSeq" id="WP_175144508.1">
    <property type="nucleotide sequence ID" value="NZ_CADIKW010000001.1"/>
</dbReference>
<dbReference type="SUPFAM" id="SSF53850">
    <property type="entry name" value="Periplasmic binding protein-like II"/>
    <property type="match status" value="1"/>
</dbReference>
<dbReference type="GO" id="GO:0005829">
    <property type="term" value="C:cytosol"/>
    <property type="evidence" value="ECO:0007669"/>
    <property type="project" value="TreeGrafter"/>
</dbReference>